<dbReference type="RefSeq" id="WP_091509028.1">
    <property type="nucleotide sequence ID" value="NZ_CBDQZW010000045.1"/>
</dbReference>
<dbReference type="PRINTS" id="PR01577">
    <property type="entry name" value="KCNABCHANNEL"/>
</dbReference>
<dbReference type="Pfam" id="PF00248">
    <property type="entry name" value="Aldo_ket_red"/>
    <property type="match status" value="1"/>
</dbReference>
<dbReference type="AlphaFoldDB" id="A0A1I3UZY7"/>
<dbReference type="SUPFAM" id="SSF51430">
    <property type="entry name" value="NAD(P)-linked oxidoreductase"/>
    <property type="match status" value="1"/>
</dbReference>
<evidence type="ECO:0000313" key="5">
    <source>
        <dbReference type="EMBL" id="SFJ88452.1"/>
    </source>
</evidence>
<keyword evidence="3" id="KW-0560">Oxidoreductase</keyword>
<keyword evidence="6" id="KW-1185">Reference proteome</keyword>
<evidence type="ECO:0000256" key="3">
    <source>
        <dbReference type="ARBA" id="ARBA00023002"/>
    </source>
</evidence>
<dbReference type="Gene3D" id="3.20.20.100">
    <property type="entry name" value="NADP-dependent oxidoreductase domain"/>
    <property type="match status" value="1"/>
</dbReference>
<dbReference type="CDD" id="cd19074">
    <property type="entry name" value="Aldo_ket_red_shaker-like"/>
    <property type="match status" value="1"/>
</dbReference>
<feature type="domain" description="NADP-dependent oxidoreductase" evidence="4">
    <location>
        <begin position="17"/>
        <end position="312"/>
    </location>
</feature>
<evidence type="ECO:0000256" key="1">
    <source>
        <dbReference type="ARBA" id="ARBA00006515"/>
    </source>
</evidence>
<gene>
    <name evidence="5" type="ORF">SAMN05421835_11058</name>
</gene>
<keyword evidence="2" id="KW-0521">NADP</keyword>
<name>A0A1I3UZY7_9PSEU</name>
<proteinExistence type="inferred from homology"/>
<dbReference type="InterPro" id="IPR036812">
    <property type="entry name" value="NAD(P)_OxRdtase_dom_sf"/>
</dbReference>
<dbReference type="PANTHER" id="PTHR43150">
    <property type="entry name" value="HYPERKINETIC, ISOFORM M"/>
    <property type="match status" value="1"/>
</dbReference>
<dbReference type="OrthoDB" id="9768793at2"/>
<reference evidence="5 6" key="1">
    <citation type="submission" date="2016-10" db="EMBL/GenBank/DDBJ databases">
        <authorList>
            <person name="de Groot N.N."/>
        </authorList>
    </citation>
    <scope>NUCLEOTIDE SEQUENCE [LARGE SCALE GENOMIC DNA]</scope>
    <source>
        <strain evidence="5 6">DSM 44468</strain>
    </source>
</reference>
<dbReference type="InterPro" id="IPR023210">
    <property type="entry name" value="NADP_OxRdtase_dom"/>
</dbReference>
<evidence type="ECO:0000256" key="2">
    <source>
        <dbReference type="ARBA" id="ARBA00022857"/>
    </source>
</evidence>
<accession>A0A1I3UZY7</accession>
<sequence>MRYRRLGQWGAKLSVVSFGTWLTHGGSVDEQDTVHCVHRAYDAGINFFDTANEYQAGRAEEALGKALSGLDRETYLVGTKVYMPMGEGPLRRGLSRKHVMSQIDGSLRRLGVDFVDLYQCHRYDPEVPVEEVARTMDDLVRAGKVLYWGVSEWPPDKLVEVIELCRAAGWAVPVSDQVQYSALWRTIEPEVLPACRRTGTGVLAWSPLAMGLLTGKYAPGAVPEGSRRASGDGWFLDRYLRPGVLEAVQEFKKIAENAGYTAAQLAIAWCLHDEAMTSAIVGASRPDQLSENLAKVDEPLDPALHAEVASLLEPVARL</sequence>
<organism evidence="5 6">
    <name type="scientific">Amycolatopsis sacchari</name>
    <dbReference type="NCBI Taxonomy" id="115433"/>
    <lineage>
        <taxon>Bacteria</taxon>
        <taxon>Bacillati</taxon>
        <taxon>Actinomycetota</taxon>
        <taxon>Actinomycetes</taxon>
        <taxon>Pseudonocardiales</taxon>
        <taxon>Pseudonocardiaceae</taxon>
        <taxon>Amycolatopsis</taxon>
    </lineage>
</organism>
<protein>
    <submittedName>
        <fullName evidence="5">Predicted oxidoreductase</fullName>
    </submittedName>
</protein>
<evidence type="ECO:0000259" key="4">
    <source>
        <dbReference type="Pfam" id="PF00248"/>
    </source>
</evidence>
<dbReference type="InterPro" id="IPR005399">
    <property type="entry name" value="K_chnl_volt-dep_bsu_KCNAB-rel"/>
</dbReference>
<comment type="similarity">
    <text evidence="1">Belongs to the shaker potassium channel beta subunit family.</text>
</comment>
<evidence type="ECO:0000313" key="6">
    <source>
        <dbReference type="Proteomes" id="UP000199025"/>
    </source>
</evidence>
<dbReference type="EMBL" id="FORP01000010">
    <property type="protein sequence ID" value="SFJ88452.1"/>
    <property type="molecule type" value="Genomic_DNA"/>
</dbReference>
<dbReference type="STRING" id="115433.SAMN05421835_11058"/>
<dbReference type="GO" id="GO:0016491">
    <property type="term" value="F:oxidoreductase activity"/>
    <property type="evidence" value="ECO:0007669"/>
    <property type="project" value="UniProtKB-KW"/>
</dbReference>
<dbReference type="PANTHER" id="PTHR43150:SF2">
    <property type="entry name" value="HYPERKINETIC, ISOFORM M"/>
    <property type="match status" value="1"/>
</dbReference>
<dbReference type="Proteomes" id="UP000199025">
    <property type="component" value="Unassembled WGS sequence"/>
</dbReference>